<feature type="region of interest" description="Disordered" evidence="1">
    <location>
        <begin position="1"/>
        <end position="95"/>
    </location>
</feature>
<dbReference type="EMBL" id="CP000480">
    <property type="protein sequence ID" value="ABK72650.1"/>
    <property type="molecule type" value="Genomic_DNA"/>
</dbReference>
<gene>
    <name evidence="2" type="ordered locus">MSMEG_0931</name>
</gene>
<evidence type="ECO:0000313" key="2">
    <source>
        <dbReference type="EMBL" id="ABK72650.1"/>
    </source>
</evidence>
<reference evidence="2 3" key="1">
    <citation type="submission" date="2006-10" db="EMBL/GenBank/DDBJ databases">
        <authorList>
            <person name="Fleischmann R.D."/>
            <person name="Dodson R.J."/>
            <person name="Haft D.H."/>
            <person name="Merkel J.S."/>
            <person name="Nelson W.C."/>
            <person name="Fraser C.M."/>
        </authorList>
    </citation>
    <scope>NUCLEOTIDE SEQUENCE [LARGE SCALE GENOMIC DNA]</scope>
    <source>
        <strain evidence="3">ATCC 700084 / mc(2)155</strain>
    </source>
</reference>
<dbReference type="STRING" id="246196.MSMEG_0931"/>
<organism evidence="2 3">
    <name type="scientific">Mycolicibacterium smegmatis (strain ATCC 700084 / mc(2)155)</name>
    <name type="common">Mycobacterium smegmatis</name>
    <dbReference type="NCBI Taxonomy" id="246196"/>
    <lineage>
        <taxon>Bacteria</taxon>
        <taxon>Bacillati</taxon>
        <taxon>Actinomycetota</taxon>
        <taxon>Actinomycetes</taxon>
        <taxon>Mycobacteriales</taxon>
        <taxon>Mycobacteriaceae</taxon>
        <taxon>Mycolicibacterium</taxon>
    </lineage>
</organism>
<keyword evidence="3" id="KW-1185">Reference proteome</keyword>
<protein>
    <submittedName>
        <fullName evidence="2">Uncharacterized protein</fullName>
    </submittedName>
</protein>
<dbReference type="PATRIC" id="fig|246196.19.peg.921"/>
<feature type="compositionally biased region" description="Low complexity" evidence="1">
    <location>
        <begin position="1"/>
        <end position="27"/>
    </location>
</feature>
<dbReference type="KEGG" id="msm:MSMEG_0931"/>
<evidence type="ECO:0000313" key="3">
    <source>
        <dbReference type="Proteomes" id="UP000000757"/>
    </source>
</evidence>
<accession>A0QQZ6</accession>
<name>A0QQZ6_MYCS2</name>
<feature type="compositionally biased region" description="Low complexity" evidence="1">
    <location>
        <begin position="70"/>
        <end position="83"/>
    </location>
</feature>
<proteinExistence type="predicted"/>
<dbReference type="AlphaFoldDB" id="A0QQZ6"/>
<dbReference type="Proteomes" id="UP000000757">
    <property type="component" value="Chromosome"/>
</dbReference>
<evidence type="ECO:0000256" key="1">
    <source>
        <dbReference type="SAM" id="MobiDB-lite"/>
    </source>
</evidence>
<sequence length="95" mass="10001">MQQSRLRQTGTGRRQRPGGASRTARGATDGGGEGGRGDDCGGHAIGPHWLSAGGFEATPGDSAGREKASGRSQARQCAQQQHAHCAKQRWDFRVT</sequence>